<sequence>MRRIFHMFFLAILLIAAILPISVEAQALDSIQLAASSSSAKMGETLSVTVAGKSLSDLYGAEIELAYDAAKLQYDGYSSPLTGQAFIMEPTSKDGKIMLVFTFTGQKPGLNGDANLFAISFKAIGTGEASVSLNTVTGLNHQGQPTVVSMGNPVTTTISNNNTVPPVTNPGTDKPLTPGVVTVEASPSDKGVVSIRVTPKDLLAAAESSKDRSVRIQVNKVSDAKEVLVNLPVADWRQAGAQTGNIDTIKLETELANVTIDTKMLRSIQVTDPANLQLRIAKVDPAALPSGISQVVGTGVVYDFTITLDGQKITNFSDKEVMVELPYVLSPGENPNQVVIYYLTTSGNLEVVKNGYYNATTGKVAFKPSHFSQYTAKHVPVSFQDMNGYGWASDAVLGLAAREVIQGRSEGNYVPDGQVTRAEFVQMLTKLFDLSDISAATVFTDVAPGAWYYKAIASAQKAGLVQGKDDGSFGVNDLISREDMAVLIDRFVKQRGLSSVAASGTISPPADFLDLGLTSAYARDAVSSLQQAGIMNGMTEGYFEPKGNSTRAQAASVLYRLYQAIQ</sequence>
<gene>
    <name evidence="2" type="ORF">A8709_15065</name>
</gene>
<feature type="domain" description="SLH" evidence="1">
    <location>
        <begin position="379"/>
        <end position="438"/>
    </location>
</feature>
<dbReference type="GO" id="GO:0000272">
    <property type="term" value="P:polysaccharide catabolic process"/>
    <property type="evidence" value="ECO:0007669"/>
    <property type="project" value="InterPro"/>
</dbReference>
<feature type="domain" description="SLH" evidence="1">
    <location>
        <begin position="439"/>
        <end position="502"/>
    </location>
</feature>
<dbReference type="InterPro" id="IPR008965">
    <property type="entry name" value="CBM2/CBM3_carb-bd_dom_sf"/>
</dbReference>
<dbReference type="InterPro" id="IPR001119">
    <property type="entry name" value="SLH_dom"/>
</dbReference>
<dbReference type="EMBL" id="LYPC01000014">
    <property type="protein sequence ID" value="OCT15399.1"/>
    <property type="molecule type" value="Genomic_DNA"/>
</dbReference>
<dbReference type="Pfam" id="PF00395">
    <property type="entry name" value="SLH"/>
    <property type="match status" value="3"/>
</dbReference>
<dbReference type="PANTHER" id="PTHR43308">
    <property type="entry name" value="OUTER MEMBRANE PROTEIN ALPHA-RELATED"/>
    <property type="match status" value="1"/>
</dbReference>
<keyword evidence="3" id="KW-1185">Reference proteome</keyword>
<dbReference type="PROSITE" id="PS51272">
    <property type="entry name" value="SLH"/>
    <property type="match status" value="3"/>
</dbReference>
<dbReference type="Gene3D" id="2.60.40.680">
    <property type="match status" value="1"/>
</dbReference>
<dbReference type="Proteomes" id="UP000093309">
    <property type="component" value="Unassembled WGS sequence"/>
</dbReference>
<dbReference type="AlphaFoldDB" id="A0A1C1A4B7"/>
<dbReference type="SUPFAM" id="SSF49384">
    <property type="entry name" value="Carbohydrate-binding domain"/>
    <property type="match status" value="1"/>
</dbReference>
<protein>
    <recommendedName>
        <fullName evidence="1">SLH domain-containing protein</fullName>
    </recommendedName>
</protein>
<dbReference type="InterPro" id="IPR002102">
    <property type="entry name" value="Cohesin_dom"/>
</dbReference>
<dbReference type="PANTHER" id="PTHR43308:SF1">
    <property type="entry name" value="OUTER MEMBRANE PROTEIN ALPHA"/>
    <property type="match status" value="1"/>
</dbReference>
<organism evidence="2 3">
    <name type="scientific">Paenibacillus pectinilyticus</name>
    <dbReference type="NCBI Taxonomy" id="512399"/>
    <lineage>
        <taxon>Bacteria</taxon>
        <taxon>Bacillati</taxon>
        <taxon>Bacillota</taxon>
        <taxon>Bacilli</taxon>
        <taxon>Bacillales</taxon>
        <taxon>Paenibacillaceae</taxon>
        <taxon>Paenibacillus</taxon>
    </lineage>
</organism>
<comment type="caution">
    <text evidence="2">The sequence shown here is derived from an EMBL/GenBank/DDBJ whole genome shotgun (WGS) entry which is preliminary data.</text>
</comment>
<dbReference type="RefSeq" id="WP_065852310.1">
    <property type="nucleotide sequence ID" value="NZ_LYPC01000014.1"/>
</dbReference>
<evidence type="ECO:0000259" key="1">
    <source>
        <dbReference type="PROSITE" id="PS51272"/>
    </source>
</evidence>
<dbReference type="GO" id="GO:0030246">
    <property type="term" value="F:carbohydrate binding"/>
    <property type="evidence" value="ECO:0007669"/>
    <property type="project" value="InterPro"/>
</dbReference>
<name>A0A1C1A4B7_9BACL</name>
<accession>A0A1C1A4B7</accession>
<dbReference type="STRING" id="512399.A8709_15065"/>
<proteinExistence type="predicted"/>
<dbReference type="Pfam" id="PF00963">
    <property type="entry name" value="Cohesin"/>
    <property type="match status" value="1"/>
</dbReference>
<evidence type="ECO:0000313" key="3">
    <source>
        <dbReference type="Proteomes" id="UP000093309"/>
    </source>
</evidence>
<dbReference type="OrthoDB" id="2497113at2"/>
<evidence type="ECO:0000313" key="2">
    <source>
        <dbReference type="EMBL" id="OCT15399.1"/>
    </source>
</evidence>
<dbReference type="InterPro" id="IPR051465">
    <property type="entry name" value="Cell_Envelope_Struct_Comp"/>
</dbReference>
<reference evidence="3" key="1">
    <citation type="submission" date="2016-05" db="EMBL/GenBank/DDBJ databases">
        <title>Paenibacillus oryzae. sp. nov., isolated from the rice root.</title>
        <authorList>
            <person name="Zhang J."/>
            <person name="Zhang X."/>
        </authorList>
    </citation>
    <scope>NUCLEOTIDE SEQUENCE [LARGE SCALE GENOMIC DNA]</scope>
    <source>
        <strain evidence="3">KCTC13222</strain>
    </source>
</reference>
<dbReference type="CDD" id="cd08547">
    <property type="entry name" value="Type_II_cohesin"/>
    <property type="match status" value="1"/>
</dbReference>
<feature type="domain" description="SLH" evidence="1">
    <location>
        <begin position="509"/>
        <end position="566"/>
    </location>
</feature>